<name>A0A6N6NUX9_9ACTN</name>
<dbReference type="InterPro" id="IPR000944">
    <property type="entry name" value="Tscrpt_reg_Rrf2"/>
</dbReference>
<proteinExistence type="predicted"/>
<reference evidence="1 2" key="1">
    <citation type="submission" date="2019-09" db="EMBL/GenBank/DDBJ databases">
        <title>Whole genome shotgun sequencing (WGS) of Ellagibacter isourolithinifaciens DSM 104140(T) and Adlercreutzia muris DSM 29508(T).</title>
        <authorList>
            <person name="Stoll D.A."/>
            <person name="Danylec N."/>
            <person name="Huch M."/>
        </authorList>
    </citation>
    <scope>NUCLEOTIDE SEQUENCE [LARGE SCALE GENOMIC DNA]</scope>
    <source>
        <strain evidence="1 2">DSM 104140</strain>
    </source>
</reference>
<dbReference type="Proteomes" id="UP000468668">
    <property type="component" value="Unassembled WGS sequence"/>
</dbReference>
<dbReference type="PANTHER" id="PTHR33221:SF15">
    <property type="entry name" value="HTH-TYPE TRANSCRIPTIONAL REGULATOR YWGB-RELATED"/>
    <property type="match status" value="1"/>
</dbReference>
<dbReference type="Pfam" id="PF02082">
    <property type="entry name" value="Rrf2"/>
    <property type="match status" value="1"/>
</dbReference>
<dbReference type="AlphaFoldDB" id="A0A6N6NUX9"/>
<dbReference type="PANTHER" id="PTHR33221">
    <property type="entry name" value="WINGED HELIX-TURN-HELIX TRANSCRIPTIONAL REGULATOR, RRF2 FAMILY"/>
    <property type="match status" value="1"/>
</dbReference>
<dbReference type="EMBL" id="WAJR01000001">
    <property type="protein sequence ID" value="KAB1642827.1"/>
    <property type="molecule type" value="Genomic_DNA"/>
</dbReference>
<protein>
    <submittedName>
        <fullName evidence="1">Rrf2 family transcriptional regulator</fullName>
    </submittedName>
</protein>
<gene>
    <name evidence="1" type="ORF">F8C90_00090</name>
</gene>
<evidence type="ECO:0000313" key="1">
    <source>
        <dbReference type="EMBL" id="KAB1642827.1"/>
    </source>
</evidence>
<dbReference type="SUPFAM" id="SSF46785">
    <property type="entry name" value="Winged helix' DNA-binding domain"/>
    <property type="match status" value="1"/>
</dbReference>
<comment type="caution">
    <text evidence="1">The sequence shown here is derived from an EMBL/GenBank/DDBJ whole genome shotgun (WGS) entry which is preliminary data.</text>
</comment>
<accession>A0A6N6NUX9</accession>
<dbReference type="Gene3D" id="1.10.10.10">
    <property type="entry name" value="Winged helix-like DNA-binding domain superfamily/Winged helix DNA-binding domain"/>
    <property type="match status" value="1"/>
</dbReference>
<dbReference type="GO" id="GO:0003700">
    <property type="term" value="F:DNA-binding transcription factor activity"/>
    <property type="evidence" value="ECO:0007669"/>
    <property type="project" value="TreeGrafter"/>
</dbReference>
<dbReference type="GeneID" id="98656798"/>
<dbReference type="InterPro" id="IPR036388">
    <property type="entry name" value="WH-like_DNA-bd_sf"/>
</dbReference>
<sequence length="171" mass="18268">MDITRRCDYACRILRAAYRNGDERMSVAELAEREGIPYAFARSIQHDLTKCGFVNTTRGARGGLRLGCDPATVTVRDVVEAVQGPVSVSECGAGSAPCGQSDTCAYNKVWRGADRILSDYLGSITLKDLFEMGGEHPKVREALGDCEGGCNACAGRINLALTESCHGKASS</sequence>
<organism evidence="1 2">
    <name type="scientific">Ellagibacter isourolithinifaciens</name>
    <dbReference type="NCBI Taxonomy" id="2137581"/>
    <lineage>
        <taxon>Bacteria</taxon>
        <taxon>Bacillati</taxon>
        <taxon>Actinomycetota</taxon>
        <taxon>Coriobacteriia</taxon>
        <taxon>Eggerthellales</taxon>
        <taxon>Eggerthellaceae</taxon>
        <taxon>Ellagibacter</taxon>
    </lineage>
</organism>
<dbReference type="GO" id="GO:0005829">
    <property type="term" value="C:cytosol"/>
    <property type="evidence" value="ECO:0007669"/>
    <property type="project" value="TreeGrafter"/>
</dbReference>
<dbReference type="InterPro" id="IPR036390">
    <property type="entry name" value="WH_DNA-bd_sf"/>
</dbReference>
<keyword evidence="2" id="KW-1185">Reference proteome</keyword>
<dbReference type="OrthoDB" id="9808360at2"/>
<evidence type="ECO:0000313" key="2">
    <source>
        <dbReference type="Proteomes" id="UP000468668"/>
    </source>
</evidence>
<dbReference type="RefSeq" id="WP_158048413.1">
    <property type="nucleotide sequence ID" value="NZ_DBEYOF010000015.1"/>
</dbReference>
<dbReference type="PROSITE" id="PS51197">
    <property type="entry name" value="HTH_RRF2_2"/>
    <property type="match status" value="1"/>
</dbReference>
<dbReference type="NCBIfam" id="TIGR00738">
    <property type="entry name" value="rrf2_super"/>
    <property type="match status" value="1"/>
</dbReference>